<evidence type="ECO:0000313" key="5">
    <source>
        <dbReference type="EMBL" id="GHB86391.1"/>
    </source>
</evidence>
<feature type="binding site" evidence="4">
    <location>
        <position position="11"/>
    </location>
    <ligand>
        <name>a divalent metal cation</name>
        <dbReference type="ChEBI" id="CHEBI:60240"/>
        <label>1</label>
    </ligand>
</feature>
<comment type="similarity">
    <text evidence="1">Belongs to the metallo-dependent hydrolases superfamily. TatD-type hydrolase family.</text>
</comment>
<keyword evidence="3 5" id="KW-0378">Hydrolase</keyword>
<dbReference type="GO" id="GO:0016788">
    <property type="term" value="F:hydrolase activity, acting on ester bonds"/>
    <property type="evidence" value="ECO:0007669"/>
    <property type="project" value="InterPro"/>
</dbReference>
<dbReference type="InterPro" id="IPR032466">
    <property type="entry name" value="Metal_Hydrolase"/>
</dbReference>
<sequence>MYPPLVDYHCHLDLYPNFESLISDCERSRIHTLTVTTTPKAWPRNIELTKNLEFVRTALGMHPQLILQIENELPIWEEYLFQAKFIGEVGLDAGPRFYNSFDVQKRVFNNIISQCSRIGNKILTVHAVRTASKILEVFEQYKLLDNNKVVLHWFSGSPYDAKKAIDMGCYFSVNLTMLSTPKGVALLNDIPKDRILTETDGPFTQRNGINQEPKDALYCVDRIASIWSFTPNETRDIIYQNLLHLETFN</sequence>
<proteinExistence type="inferred from homology"/>
<feature type="binding site" evidence="4">
    <location>
        <position position="126"/>
    </location>
    <ligand>
        <name>a divalent metal cation</name>
        <dbReference type="ChEBI" id="CHEBI:60240"/>
        <label>2</label>
    </ligand>
</feature>
<dbReference type="EMBL" id="BMXF01000007">
    <property type="protein sequence ID" value="GHB86391.1"/>
    <property type="molecule type" value="Genomic_DNA"/>
</dbReference>
<feature type="binding site" evidence="4">
    <location>
        <position position="88"/>
    </location>
    <ligand>
        <name>a divalent metal cation</name>
        <dbReference type="ChEBI" id="CHEBI:60240"/>
        <label>1</label>
    </ligand>
</feature>
<keyword evidence="2 4" id="KW-0479">Metal-binding</keyword>
<name>A0A8J3GBD4_9BACT</name>
<protein>
    <submittedName>
        <fullName evidence="5">TatD family hydrolase</fullName>
    </submittedName>
</protein>
<comment type="caution">
    <text evidence="5">The sequence shown here is derived from an EMBL/GenBank/DDBJ whole genome shotgun (WGS) entry which is preliminary data.</text>
</comment>
<dbReference type="PANTHER" id="PTHR46317">
    <property type="entry name" value="HYDROLASE OF PHP SUPERFAMILY-RELATED PROTEIN"/>
    <property type="match status" value="1"/>
</dbReference>
<dbReference type="PROSITE" id="PS01091">
    <property type="entry name" value="TATD_3"/>
    <property type="match status" value="1"/>
</dbReference>
<evidence type="ECO:0000256" key="3">
    <source>
        <dbReference type="ARBA" id="ARBA00022801"/>
    </source>
</evidence>
<evidence type="ECO:0000256" key="4">
    <source>
        <dbReference type="PIRSR" id="PIRSR005902-1"/>
    </source>
</evidence>
<dbReference type="InterPro" id="IPR049677">
    <property type="entry name" value="QatD"/>
</dbReference>
<dbReference type="GO" id="GO:0046872">
    <property type="term" value="F:metal ion binding"/>
    <property type="evidence" value="ECO:0007669"/>
    <property type="project" value="UniProtKB-KW"/>
</dbReference>
<dbReference type="AlphaFoldDB" id="A0A8J3GBD4"/>
<gene>
    <name evidence="5" type="ORF">GCM10007390_47380</name>
</gene>
<dbReference type="Pfam" id="PF01026">
    <property type="entry name" value="TatD_DNase"/>
    <property type="match status" value="1"/>
</dbReference>
<accession>A0A8J3GBD4</accession>
<organism evidence="5 6">
    <name type="scientific">Persicitalea jodogahamensis</name>
    <dbReference type="NCBI Taxonomy" id="402147"/>
    <lineage>
        <taxon>Bacteria</taxon>
        <taxon>Pseudomonadati</taxon>
        <taxon>Bacteroidota</taxon>
        <taxon>Cytophagia</taxon>
        <taxon>Cytophagales</taxon>
        <taxon>Spirosomataceae</taxon>
        <taxon>Persicitalea</taxon>
    </lineage>
</organism>
<dbReference type="SUPFAM" id="SSF51556">
    <property type="entry name" value="Metallo-dependent hydrolases"/>
    <property type="match status" value="1"/>
</dbReference>
<evidence type="ECO:0000256" key="2">
    <source>
        <dbReference type="ARBA" id="ARBA00022723"/>
    </source>
</evidence>
<dbReference type="Gene3D" id="3.20.20.140">
    <property type="entry name" value="Metal-dependent hydrolases"/>
    <property type="match status" value="1"/>
</dbReference>
<dbReference type="Proteomes" id="UP000598271">
    <property type="component" value="Unassembled WGS sequence"/>
</dbReference>
<reference evidence="5 6" key="1">
    <citation type="journal article" date="2014" name="Int. J. Syst. Evol. Microbiol.">
        <title>Complete genome sequence of Corynebacterium casei LMG S-19264T (=DSM 44701T), isolated from a smear-ripened cheese.</title>
        <authorList>
            <consortium name="US DOE Joint Genome Institute (JGI-PGF)"/>
            <person name="Walter F."/>
            <person name="Albersmeier A."/>
            <person name="Kalinowski J."/>
            <person name="Ruckert C."/>
        </authorList>
    </citation>
    <scope>NUCLEOTIDE SEQUENCE [LARGE SCALE GENOMIC DNA]</scope>
    <source>
        <strain evidence="5 6">KCTC 12866</strain>
    </source>
</reference>
<feature type="binding site" evidence="4">
    <location>
        <position position="9"/>
    </location>
    <ligand>
        <name>a divalent metal cation</name>
        <dbReference type="ChEBI" id="CHEBI:60240"/>
        <label>1</label>
    </ligand>
</feature>
<dbReference type="RefSeq" id="WP_189568237.1">
    <property type="nucleotide sequence ID" value="NZ_BMXF01000007.1"/>
</dbReference>
<dbReference type="NCBIfam" id="NF041926">
    <property type="entry name" value="QatD"/>
    <property type="match status" value="1"/>
</dbReference>
<evidence type="ECO:0000256" key="1">
    <source>
        <dbReference type="ARBA" id="ARBA00009275"/>
    </source>
</evidence>
<keyword evidence="6" id="KW-1185">Reference proteome</keyword>
<feature type="binding site" evidence="4">
    <location>
        <position position="152"/>
    </location>
    <ligand>
        <name>a divalent metal cation</name>
        <dbReference type="ChEBI" id="CHEBI:60240"/>
        <label>2</label>
    </ligand>
</feature>
<dbReference type="InterPro" id="IPR001130">
    <property type="entry name" value="TatD-like"/>
</dbReference>
<dbReference type="PANTHER" id="PTHR46317:SF1">
    <property type="entry name" value="HYDROLASE, TATD FAMILY"/>
    <property type="match status" value="1"/>
</dbReference>
<dbReference type="PIRSF" id="PIRSF005902">
    <property type="entry name" value="DNase_TatD"/>
    <property type="match status" value="1"/>
</dbReference>
<dbReference type="CDD" id="cd01310">
    <property type="entry name" value="TatD_DNAse"/>
    <property type="match status" value="1"/>
</dbReference>
<dbReference type="InterPro" id="IPR018228">
    <property type="entry name" value="DNase_TatD-rel_CS"/>
</dbReference>
<feature type="binding site" evidence="4">
    <location>
        <position position="200"/>
    </location>
    <ligand>
        <name>a divalent metal cation</name>
        <dbReference type="ChEBI" id="CHEBI:60240"/>
        <label>1</label>
    </ligand>
</feature>
<evidence type="ECO:0000313" key="6">
    <source>
        <dbReference type="Proteomes" id="UP000598271"/>
    </source>
</evidence>